<keyword evidence="2" id="KW-1185">Reference proteome</keyword>
<reference evidence="1 2" key="1">
    <citation type="journal article" date="2018" name="Front. Plant Sci.">
        <title>Red Clover (Trifolium pratense) and Zigzag Clover (T. medium) - A Picture of Genomic Similarities and Differences.</title>
        <authorList>
            <person name="Dluhosova J."/>
            <person name="Istvanek J."/>
            <person name="Nedelnik J."/>
            <person name="Repkova J."/>
        </authorList>
    </citation>
    <scope>NUCLEOTIDE SEQUENCE [LARGE SCALE GENOMIC DNA]</scope>
    <source>
        <strain evidence="2">cv. 10/8</strain>
        <tissue evidence="1">Leaf</tissue>
    </source>
</reference>
<accession>A0A392RR94</accession>
<feature type="non-terminal residue" evidence="1">
    <location>
        <position position="1"/>
    </location>
</feature>
<sequence>EMLQTLALPGRDWHYNTSGGRLRLQITDMMHAAKGWAKWLVRNFESYSNETKIIISAATSSMLS</sequence>
<evidence type="ECO:0000313" key="2">
    <source>
        <dbReference type="Proteomes" id="UP000265520"/>
    </source>
</evidence>
<comment type="caution">
    <text evidence="1">The sequence shown here is derived from an EMBL/GenBank/DDBJ whole genome shotgun (WGS) entry which is preliminary data.</text>
</comment>
<name>A0A392RR94_9FABA</name>
<evidence type="ECO:0000313" key="1">
    <source>
        <dbReference type="EMBL" id="MCI38076.1"/>
    </source>
</evidence>
<organism evidence="1 2">
    <name type="scientific">Trifolium medium</name>
    <dbReference type="NCBI Taxonomy" id="97028"/>
    <lineage>
        <taxon>Eukaryota</taxon>
        <taxon>Viridiplantae</taxon>
        <taxon>Streptophyta</taxon>
        <taxon>Embryophyta</taxon>
        <taxon>Tracheophyta</taxon>
        <taxon>Spermatophyta</taxon>
        <taxon>Magnoliopsida</taxon>
        <taxon>eudicotyledons</taxon>
        <taxon>Gunneridae</taxon>
        <taxon>Pentapetalae</taxon>
        <taxon>rosids</taxon>
        <taxon>fabids</taxon>
        <taxon>Fabales</taxon>
        <taxon>Fabaceae</taxon>
        <taxon>Papilionoideae</taxon>
        <taxon>50 kb inversion clade</taxon>
        <taxon>NPAAA clade</taxon>
        <taxon>Hologalegina</taxon>
        <taxon>IRL clade</taxon>
        <taxon>Trifolieae</taxon>
        <taxon>Trifolium</taxon>
    </lineage>
</organism>
<dbReference type="Proteomes" id="UP000265520">
    <property type="component" value="Unassembled WGS sequence"/>
</dbReference>
<proteinExistence type="predicted"/>
<protein>
    <submittedName>
        <fullName evidence="1">Uncharacterized protein</fullName>
    </submittedName>
</protein>
<dbReference type="AlphaFoldDB" id="A0A392RR94"/>
<dbReference type="EMBL" id="LXQA010251746">
    <property type="protein sequence ID" value="MCI38076.1"/>
    <property type="molecule type" value="Genomic_DNA"/>
</dbReference>